<proteinExistence type="predicted"/>
<keyword evidence="5 6" id="KW-0472">Membrane</keyword>
<sequence length="114" mass="12300">MNELGDSSLNIAVAVASVAVFVIVLAVWFFLNRASVKANEQIALLTELLEQQKQQTALLAKLTRGEGPNPAVPTVPGEPVMFKDFIAERDNTPTHVTPPGRHRDGGLSLCVVRP</sequence>
<dbReference type="InterPro" id="IPR025594">
    <property type="entry name" value="YebO"/>
</dbReference>
<evidence type="ECO:0000256" key="1">
    <source>
        <dbReference type="ARBA" id="ARBA00004162"/>
    </source>
</evidence>
<comment type="subcellular location">
    <subcellularLocation>
        <location evidence="1">Cell membrane</location>
        <topology evidence="1">Single-pass membrane protein</topology>
    </subcellularLocation>
</comment>
<evidence type="ECO:0000256" key="2">
    <source>
        <dbReference type="ARBA" id="ARBA00022475"/>
    </source>
</evidence>
<dbReference type="EMBL" id="JAFJYC010000002">
    <property type="protein sequence ID" value="MBT9433035.1"/>
    <property type="molecule type" value="Genomic_DNA"/>
</dbReference>
<name>A0ABS5YER5_9GAMM</name>
<dbReference type="Proteomes" id="UP000811282">
    <property type="component" value="Unassembled WGS sequence"/>
</dbReference>
<evidence type="ECO:0000256" key="5">
    <source>
        <dbReference type="ARBA" id="ARBA00023136"/>
    </source>
</evidence>
<evidence type="ECO:0000313" key="7">
    <source>
        <dbReference type="EMBL" id="MBT9433035.1"/>
    </source>
</evidence>
<keyword evidence="2" id="KW-1003">Cell membrane</keyword>
<dbReference type="Pfam" id="PF13974">
    <property type="entry name" value="YebO"/>
    <property type="match status" value="1"/>
</dbReference>
<keyword evidence="3 6" id="KW-0812">Transmembrane</keyword>
<evidence type="ECO:0000313" key="8">
    <source>
        <dbReference type="Proteomes" id="UP000811282"/>
    </source>
</evidence>
<evidence type="ECO:0000256" key="4">
    <source>
        <dbReference type="ARBA" id="ARBA00022989"/>
    </source>
</evidence>
<feature type="transmembrane region" description="Helical" evidence="6">
    <location>
        <begin position="12"/>
        <end position="31"/>
    </location>
</feature>
<accession>A0ABS5YER5</accession>
<evidence type="ECO:0000256" key="6">
    <source>
        <dbReference type="SAM" id="Phobius"/>
    </source>
</evidence>
<protein>
    <submittedName>
        <fullName evidence="7">YebO family protein</fullName>
    </submittedName>
</protein>
<gene>
    <name evidence="7" type="ORF">JZM24_14510</name>
</gene>
<organism evidence="7 8">
    <name type="scientific">Candidatus Sodalis endolongispinus</name>
    <dbReference type="NCBI Taxonomy" id="2812662"/>
    <lineage>
        <taxon>Bacteria</taxon>
        <taxon>Pseudomonadati</taxon>
        <taxon>Pseudomonadota</taxon>
        <taxon>Gammaproteobacteria</taxon>
        <taxon>Enterobacterales</taxon>
        <taxon>Bruguierivoracaceae</taxon>
        <taxon>Sodalis</taxon>
    </lineage>
</organism>
<comment type="caution">
    <text evidence="7">The sequence shown here is derived from an EMBL/GenBank/DDBJ whole genome shotgun (WGS) entry which is preliminary data.</text>
</comment>
<keyword evidence="4 6" id="KW-1133">Transmembrane helix</keyword>
<reference evidence="7 8" key="1">
    <citation type="journal article" date="2021" name="Genome Biol. Evol.">
        <title>The evolution of interdependence in a four-way mealybug symbiosis.</title>
        <authorList>
            <person name="Garber A.I."/>
            <person name="Kupper M."/>
            <person name="Laetsch D.R."/>
            <person name="Weldon S.R."/>
            <person name="Ladinsky M.S."/>
            <person name="Bjorkman P.J."/>
            <person name="McCutcheon J.P."/>
        </authorList>
    </citation>
    <scope>NUCLEOTIDE SEQUENCE [LARGE SCALE GENOMIC DNA]</scope>
    <source>
        <strain evidence="7">SOD</strain>
    </source>
</reference>
<evidence type="ECO:0000256" key="3">
    <source>
        <dbReference type="ARBA" id="ARBA00022692"/>
    </source>
</evidence>
<keyword evidence="8" id="KW-1185">Reference proteome</keyword>
<dbReference type="RefSeq" id="WP_215670540.1">
    <property type="nucleotide sequence ID" value="NZ_JAFJYC010000002.1"/>
</dbReference>